<proteinExistence type="predicted"/>
<dbReference type="GO" id="GO:0006508">
    <property type="term" value="P:proteolysis"/>
    <property type="evidence" value="ECO:0007669"/>
    <property type="project" value="UniProtKB-KW"/>
</dbReference>
<dbReference type="AlphaFoldDB" id="A0A4V3D875"/>
<dbReference type="Pfam" id="PF05299">
    <property type="entry name" value="Peptidase_M61"/>
    <property type="match status" value="1"/>
</dbReference>
<dbReference type="RefSeq" id="WP_133587973.1">
    <property type="nucleotide sequence ID" value="NZ_CP037953.1"/>
</dbReference>
<comment type="caution">
    <text evidence="3">The sequence shown here is derived from an EMBL/GenBank/DDBJ whole genome shotgun (WGS) entry which is preliminary data.</text>
</comment>
<dbReference type="GO" id="GO:0008237">
    <property type="term" value="F:metallopeptidase activity"/>
    <property type="evidence" value="ECO:0007669"/>
    <property type="project" value="UniProtKB-KW"/>
</dbReference>
<feature type="chain" id="PRO_5020354204" evidence="1">
    <location>
        <begin position="21"/>
        <end position="596"/>
    </location>
</feature>
<dbReference type="Gene3D" id="2.60.40.3650">
    <property type="match status" value="1"/>
</dbReference>
<dbReference type="InterPro" id="IPR027268">
    <property type="entry name" value="Peptidase_M4/M1_CTD_sf"/>
</dbReference>
<dbReference type="InterPro" id="IPR024191">
    <property type="entry name" value="Peptidase_M61"/>
</dbReference>
<keyword evidence="4" id="KW-1185">Reference proteome</keyword>
<dbReference type="InterPro" id="IPR007963">
    <property type="entry name" value="Peptidase_M61_catalytic"/>
</dbReference>
<accession>A0A4V3D875</accession>
<organism evidence="3 4">
    <name type="scientific">Permianibacter aggregans</name>
    <dbReference type="NCBI Taxonomy" id="1510150"/>
    <lineage>
        <taxon>Bacteria</taxon>
        <taxon>Pseudomonadati</taxon>
        <taxon>Pseudomonadota</taxon>
        <taxon>Gammaproteobacteria</taxon>
        <taxon>Pseudomonadales</taxon>
        <taxon>Pseudomonadaceae</taxon>
        <taxon>Permianibacter</taxon>
    </lineage>
</organism>
<protein>
    <submittedName>
        <fullName evidence="3">Putative metalloprotease with PDZ domain</fullName>
    </submittedName>
</protein>
<keyword evidence="1" id="KW-0732">Signal</keyword>
<name>A0A4V3D875_9GAMM</name>
<dbReference type="Proteomes" id="UP000295375">
    <property type="component" value="Unassembled WGS sequence"/>
</dbReference>
<sequence length="596" mass="67373">MQLKTLFAGTLALLSLAVHGADQVQYQLTITNATQHLAEVKVHFPASEKSEVIVQLPNWRTGKYQILPLANGLRDVQAISADGKTLAIEKIDKSSWKIQTAAGQSFSVHYELYANELGSRTRHISDSHAYLDASAVFVYNPAMRPLPISITLNVPEGWQSRSGMDKGDCEHCFVARDYDQLISAPIETGIHQFFSTKVDGRDIELLIWGEGNYDSAQMLKDLAVMVKTTNAMFDSLPYQKRYLFIVHATDGEGGATEHLNSTVIQRPRWSFAPRKEYLKFMRTAAHEYFHTWNVKAYRPAGLVPYDYHQENYSKLLWVAEGNTSYFDNLLTLQAGVQTEKEYLEELNGSLTRYFDTPGRFEQTAAESSFDEWIQPSGDRHQNAAVSIYTKGEMLGLVMDLKLRQASNGKRGLADVHKALYRAHRVEQGGYNSSDMLQILQALSDDDWQAFWRDYVEGVKELPLLELLQAAGIERVAEKKADDNNAFYWWGLEVESGSDKEFAKIKSVLKDSPAWKAGLTSSDILVAIDDVKVDAKSFAARAQDVKDKPVTVRFFRHDRLRSTALTAEPKAAEKFKLQAIEKPNRRQQRLRSAWLGK</sequence>
<dbReference type="Gene3D" id="2.30.42.10">
    <property type="match status" value="1"/>
</dbReference>
<keyword evidence="3" id="KW-0645">Protease</keyword>
<evidence type="ECO:0000313" key="3">
    <source>
        <dbReference type="EMBL" id="TDQ50637.1"/>
    </source>
</evidence>
<dbReference type="SUPFAM" id="SSF50156">
    <property type="entry name" value="PDZ domain-like"/>
    <property type="match status" value="1"/>
</dbReference>
<evidence type="ECO:0000256" key="1">
    <source>
        <dbReference type="SAM" id="SignalP"/>
    </source>
</evidence>
<dbReference type="PIRSF" id="PIRSF016493">
    <property type="entry name" value="Glycyl_aminpptds"/>
    <property type="match status" value="1"/>
</dbReference>
<dbReference type="Pfam" id="PF17899">
    <property type="entry name" value="Peptidase_M61_N"/>
    <property type="match status" value="1"/>
</dbReference>
<dbReference type="InterPro" id="IPR040756">
    <property type="entry name" value="Peptidase_M61_N"/>
</dbReference>
<dbReference type="InterPro" id="IPR036034">
    <property type="entry name" value="PDZ_sf"/>
</dbReference>
<feature type="signal peptide" evidence="1">
    <location>
        <begin position="1"/>
        <end position="20"/>
    </location>
</feature>
<keyword evidence="3" id="KW-0378">Hydrolase</keyword>
<dbReference type="SUPFAM" id="SSF55486">
    <property type="entry name" value="Metalloproteases ('zincins'), catalytic domain"/>
    <property type="match status" value="1"/>
</dbReference>
<dbReference type="EMBL" id="SNYM01000002">
    <property type="protein sequence ID" value="TDQ50637.1"/>
    <property type="molecule type" value="Genomic_DNA"/>
</dbReference>
<dbReference type="OrthoDB" id="9778516at2"/>
<evidence type="ECO:0000313" key="4">
    <source>
        <dbReference type="Proteomes" id="UP000295375"/>
    </source>
</evidence>
<dbReference type="SMART" id="SM00228">
    <property type="entry name" value="PDZ"/>
    <property type="match status" value="1"/>
</dbReference>
<reference evidence="3 4" key="1">
    <citation type="submission" date="2019-03" db="EMBL/GenBank/DDBJ databases">
        <title>Genomic Encyclopedia of Type Strains, Phase IV (KMG-IV): sequencing the most valuable type-strain genomes for metagenomic binning, comparative biology and taxonomic classification.</title>
        <authorList>
            <person name="Goeker M."/>
        </authorList>
    </citation>
    <scope>NUCLEOTIDE SEQUENCE [LARGE SCALE GENOMIC DNA]</scope>
    <source>
        <strain evidence="3 4">DSM 103792</strain>
    </source>
</reference>
<dbReference type="InterPro" id="IPR001478">
    <property type="entry name" value="PDZ"/>
</dbReference>
<keyword evidence="3" id="KW-0482">Metalloprotease</keyword>
<dbReference type="Gene3D" id="1.10.390.10">
    <property type="entry name" value="Neutral Protease Domain 2"/>
    <property type="match status" value="1"/>
</dbReference>
<evidence type="ECO:0000259" key="2">
    <source>
        <dbReference type="SMART" id="SM00228"/>
    </source>
</evidence>
<feature type="domain" description="PDZ" evidence="2">
    <location>
        <begin position="487"/>
        <end position="557"/>
    </location>
</feature>
<gene>
    <name evidence="3" type="ORF">EV696_102320</name>
</gene>